<dbReference type="Proteomes" id="UP000799444">
    <property type="component" value="Unassembled WGS sequence"/>
</dbReference>
<gene>
    <name evidence="2" type="ORF">EJ04DRAFT_39529</name>
</gene>
<dbReference type="PANTHER" id="PTHR10622">
    <property type="entry name" value="HET DOMAIN-CONTAINING PROTEIN"/>
    <property type="match status" value="1"/>
</dbReference>
<dbReference type="Pfam" id="PF26640">
    <property type="entry name" value="DUF8212"/>
    <property type="match status" value="1"/>
</dbReference>
<feature type="domain" description="DUF8212" evidence="1">
    <location>
        <begin position="149"/>
        <end position="183"/>
    </location>
</feature>
<dbReference type="AlphaFoldDB" id="A0A9P4QSE6"/>
<dbReference type="InterPro" id="IPR058525">
    <property type="entry name" value="DUF8212"/>
</dbReference>
<sequence>MYRYYQDAKICFTHLFDVDGRGMTLTDPNPDPRHPDTDDMKAVRKEFTGARWFKRGWTLQELLAPPQLLFYDKNWNLLGSRNDLCHTISDITGIEPEVLRNAQMIQTCSIAKRMSWAAGRLTRRPEDKAYSLLGIFGVNMPMIYGEGERAFIRLQEEIIRISDDQSLFAWSMPKDPNNSALLARSPDAFAGCRDVTRNTSRTGNFPYSMNNRGIAMQLRLIPWVPNVYIAPINCLRQRNESLQLGLFLKREAEDDKFVRVALDGKSMHRFLPGKTVRRMNGRLFLYMSNGTLDRQSSFHQKPVCRLLTASRLAQTC</sequence>
<reference evidence="2" key="1">
    <citation type="journal article" date="2020" name="Stud. Mycol.">
        <title>101 Dothideomycetes genomes: a test case for predicting lifestyles and emergence of pathogens.</title>
        <authorList>
            <person name="Haridas S."/>
            <person name="Albert R."/>
            <person name="Binder M."/>
            <person name="Bloem J."/>
            <person name="Labutti K."/>
            <person name="Salamov A."/>
            <person name="Andreopoulos B."/>
            <person name="Baker S."/>
            <person name="Barry K."/>
            <person name="Bills G."/>
            <person name="Bluhm B."/>
            <person name="Cannon C."/>
            <person name="Castanera R."/>
            <person name="Culley D."/>
            <person name="Daum C."/>
            <person name="Ezra D."/>
            <person name="Gonzalez J."/>
            <person name="Henrissat B."/>
            <person name="Kuo A."/>
            <person name="Liang C."/>
            <person name="Lipzen A."/>
            <person name="Lutzoni F."/>
            <person name="Magnuson J."/>
            <person name="Mondo S."/>
            <person name="Nolan M."/>
            <person name="Ohm R."/>
            <person name="Pangilinan J."/>
            <person name="Park H.-J."/>
            <person name="Ramirez L."/>
            <person name="Alfaro M."/>
            <person name="Sun H."/>
            <person name="Tritt A."/>
            <person name="Yoshinaga Y."/>
            <person name="Zwiers L.-H."/>
            <person name="Turgeon B."/>
            <person name="Goodwin S."/>
            <person name="Spatafora J."/>
            <person name="Crous P."/>
            <person name="Grigoriev I."/>
        </authorList>
    </citation>
    <scope>NUCLEOTIDE SEQUENCE</scope>
    <source>
        <strain evidence="2">CBS 125425</strain>
    </source>
</reference>
<dbReference type="PANTHER" id="PTHR10622:SF10">
    <property type="entry name" value="HET DOMAIN-CONTAINING PROTEIN"/>
    <property type="match status" value="1"/>
</dbReference>
<evidence type="ECO:0000313" key="3">
    <source>
        <dbReference type="Proteomes" id="UP000799444"/>
    </source>
</evidence>
<dbReference type="OrthoDB" id="20872at2759"/>
<keyword evidence="3" id="KW-1185">Reference proteome</keyword>
<evidence type="ECO:0000313" key="2">
    <source>
        <dbReference type="EMBL" id="KAF2730553.1"/>
    </source>
</evidence>
<organism evidence="2 3">
    <name type="scientific">Polyplosphaeria fusca</name>
    <dbReference type="NCBI Taxonomy" id="682080"/>
    <lineage>
        <taxon>Eukaryota</taxon>
        <taxon>Fungi</taxon>
        <taxon>Dikarya</taxon>
        <taxon>Ascomycota</taxon>
        <taxon>Pezizomycotina</taxon>
        <taxon>Dothideomycetes</taxon>
        <taxon>Pleosporomycetidae</taxon>
        <taxon>Pleosporales</taxon>
        <taxon>Tetraplosphaeriaceae</taxon>
        <taxon>Polyplosphaeria</taxon>
    </lineage>
</organism>
<name>A0A9P4QSE6_9PLEO</name>
<proteinExistence type="predicted"/>
<protein>
    <recommendedName>
        <fullName evidence="1">DUF8212 domain-containing protein</fullName>
    </recommendedName>
</protein>
<accession>A0A9P4QSE6</accession>
<dbReference type="EMBL" id="ML996215">
    <property type="protein sequence ID" value="KAF2730553.1"/>
    <property type="molecule type" value="Genomic_DNA"/>
</dbReference>
<evidence type="ECO:0000259" key="1">
    <source>
        <dbReference type="Pfam" id="PF26640"/>
    </source>
</evidence>
<comment type="caution">
    <text evidence="2">The sequence shown here is derived from an EMBL/GenBank/DDBJ whole genome shotgun (WGS) entry which is preliminary data.</text>
</comment>